<dbReference type="EMBL" id="GECZ01019986">
    <property type="protein sequence ID" value="JAS49783.1"/>
    <property type="molecule type" value="Transcribed_RNA"/>
</dbReference>
<organism evidence="2">
    <name type="scientific">Cuerna arida</name>
    <dbReference type="NCBI Taxonomy" id="1464854"/>
    <lineage>
        <taxon>Eukaryota</taxon>
        <taxon>Metazoa</taxon>
        <taxon>Ecdysozoa</taxon>
        <taxon>Arthropoda</taxon>
        <taxon>Hexapoda</taxon>
        <taxon>Insecta</taxon>
        <taxon>Pterygota</taxon>
        <taxon>Neoptera</taxon>
        <taxon>Paraneoptera</taxon>
        <taxon>Hemiptera</taxon>
        <taxon>Auchenorrhyncha</taxon>
        <taxon>Membracoidea</taxon>
        <taxon>Cicadellidae</taxon>
        <taxon>Cicadellinae</taxon>
        <taxon>Proconiini</taxon>
        <taxon>Cuerna</taxon>
    </lineage>
</organism>
<protein>
    <submittedName>
        <fullName evidence="2">Uncharacterized protein</fullName>
    </submittedName>
</protein>
<evidence type="ECO:0000256" key="1">
    <source>
        <dbReference type="SAM" id="MobiDB-lite"/>
    </source>
</evidence>
<dbReference type="AlphaFoldDB" id="A0A1B6FIJ7"/>
<feature type="region of interest" description="Disordered" evidence="1">
    <location>
        <begin position="111"/>
        <end position="138"/>
    </location>
</feature>
<evidence type="ECO:0000313" key="2">
    <source>
        <dbReference type="EMBL" id="JAS49783.1"/>
    </source>
</evidence>
<feature type="non-terminal residue" evidence="2">
    <location>
        <position position="138"/>
    </location>
</feature>
<feature type="non-terminal residue" evidence="2">
    <location>
        <position position="1"/>
    </location>
</feature>
<sequence>SPDKSNAVTKRLALGDITNAKSKVDSNLGAFKKPLVSLVPAKSRTSTAATISTLAKMTEKVTVSKTAAAKTSVKVSSTLNGVLPKTKTLSSSLTAGNKIAPSQPSRLVLRKVQPNGTDKPKEPLKTLVRPNGLHKPSV</sequence>
<gene>
    <name evidence="2" type="ORF">g.47123</name>
</gene>
<accession>A0A1B6FIJ7</accession>
<name>A0A1B6FIJ7_9HEMI</name>
<proteinExistence type="predicted"/>
<reference evidence="2" key="1">
    <citation type="submission" date="2015-11" db="EMBL/GenBank/DDBJ databases">
        <title>De novo transcriptome assembly of four potential Pierce s Disease insect vectors from Arizona vineyards.</title>
        <authorList>
            <person name="Tassone E.E."/>
        </authorList>
    </citation>
    <scope>NUCLEOTIDE SEQUENCE</scope>
</reference>